<evidence type="ECO:0000313" key="1">
    <source>
        <dbReference type="EMBL" id="MFC4209613.1"/>
    </source>
</evidence>
<sequence>MFLRKYKYLIVVAFMLIFSAKMVISGAPVFCASIDKEIMNAVIMQIELEHDGGKDAGKETIKYSDFKYVELSHPIFSYEFSSSHFFLKNSFIEHFKRYVDPYHATVPTPPPNFIS</sequence>
<name>A0ABV8P403_9SPHI</name>
<keyword evidence="2" id="KW-1185">Reference proteome</keyword>
<protein>
    <submittedName>
        <fullName evidence="1">Uncharacterized protein</fullName>
    </submittedName>
</protein>
<dbReference type="RefSeq" id="WP_378980728.1">
    <property type="nucleotide sequence ID" value="NZ_JBHSBW010000001.1"/>
</dbReference>
<gene>
    <name evidence="1" type="ORF">ACFOWA_00380</name>
</gene>
<dbReference type="Proteomes" id="UP001595789">
    <property type="component" value="Unassembled WGS sequence"/>
</dbReference>
<comment type="caution">
    <text evidence="1">The sequence shown here is derived from an EMBL/GenBank/DDBJ whole genome shotgun (WGS) entry which is preliminary data.</text>
</comment>
<proteinExistence type="predicted"/>
<reference evidence="2" key="1">
    <citation type="journal article" date="2019" name="Int. J. Syst. Evol. Microbiol.">
        <title>The Global Catalogue of Microorganisms (GCM) 10K type strain sequencing project: providing services to taxonomists for standard genome sequencing and annotation.</title>
        <authorList>
            <consortium name="The Broad Institute Genomics Platform"/>
            <consortium name="The Broad Institute Genome Sequencing Center for Infectious Disease"/>
            <person name="Wu L."/>
            <person name="Ma J."/>
        </authorList>
    </citation>
    <scope>NUCLEOTIDE SEQUENCE [LARGE SCALE GENOMIC DNA]</scope>
    <source>
        <strain evidence="2">CCM 8691</strain>
    </source>
</reference>
<organism evidence="1 2">
    <name type="scientific">Pedobacter lithocola</name>
    <dbReference type="NCBI Taxonomy" id="1908239"/>
    <lineage>
        <taxon>Bacteria</taxon>
        <taxon>Pseudomonadati</taxon>
        <taxon>Bacteroidota</taxon>
        <taxon>Sphingobacteriia</taxon>
        <taxon>Sphingobacteriales</taxon>
        <taxon>Sphingobacteriaceae</taxon>
        <taxon>Pedobacter</taxon>
    </lineage>
</organism>
<evidence type="ECO:0000313" key="2">
    <source>
        <dbReference type="Proteomes" id="UP001595789"/>
    </source>
</evidence>
<accession>A0ABV8P403</accession>
<dbReference type="EMBL" id="JBHSBW010000001">
    <property type="protein sequence ID" value="MFC4209613.1"/>
    <property type="molecule type" value="Genomic_DNA"/>
</dbReference>